<name>A0A0C9WS56_9AGAR</name>
<evidence type="ECO:0000313" key="3">
    <source>
        <dbReference type="Proteomes" id="UP000054477"/>
    </source>
</evidence>
<accession>A0A0C9WS56</accession>
<organism evidence="2 3">
    <name type="scientific">Laccaria amethystina LaAM-08-1</name>
    <dbReference type="NCBI Taxonomy" id="1095629"/>
    <lineage>
        <taxon>Eukaryota</taxon>
        <taxon>Fungi</taxon>
        <taxon>Dikarya</taxon>
        <taxon>Basidiomycota</taxon>
        <taxon>Agaricomycotina</taxon>
        <taxon>Agaricomycetes</taxon>
        <taxon>Agaricomycetidae</taxon>
        <taxon>Agaricales</taxon>
        <taxon>Agaricineae</taxon>
        <taxon>Hydnangiaceae</taxon>
        <taxon>Laccaria</taxon>
    </lineage>
</organism>
<dbReference type="AlphaFoldDB" id="A0A0C9WS56"/>
<sequence>MTPLELATPPFLVGSNAPPAITEHISTPPSVLEQNSEFQSVGSNKEGVITDIPAANPPVDFDDVEMNEMLEDPYANEGYDNFLPSTPGGGEIQVDVEGPVGEPEEIDYDAIFEIFFEIFGHQSS</sequence>
<reference evidence="3" key="2">
    <citation type="submission" date="2015-01" db="EMBL/GenBank/DDBJ databases">
        <title>Evolutionary Origins and Diversification of the Mycorrhizal Mutualists.</title>
        <authorList>
            <consortium name="DOE Joint Genome Institute"/>
            <consortium name="Mycorrhizal Genomics Consortium"/>
            <person name="Kohler A."/>
            <person name="Kuo A."/>
            <person name="Nagy L.G."/>
            <person name="Floudas D."/>
            <person name="Copeland A."/>
            <person name="Barry K.W."/>
            <person name="Cichocki N."/>
            <person name="Veneault-Fourrey C."/>
            <person name="LaButti K."/>
            <person name="Lindquist E.A."/>
            <person name="Lipzen A."/>
            <person name="Lundell T."/>
            <person name="Morin E."/>
            <person name="Murat C."/>
            <person name="Riley R."/>
            <person name="Ohm R."/>
            <person name="Sun H."/>
            <person name="Tunlid A."/>
            <person name="Henrissat B."/>
            <person name="Grigoriev I.V."/>
            <person name="Hibbett D.S."/>
            <person name="Martin F."/>
        </authorList>
    </citation>
    <scope>NUCLEOTIDE SEQUENCE [LARGE SCALE GENOMIC DNA]</scope>
    <source>
        <strain evidence="3">LaAM-08-1</strain>
    </source>
</reference>
<feature type="compositionally biased region" description="Polar residues" evidence="1">
    <location>
        <begin position="24"/>
        <end position="43"/>
    </location>
</feature>
<dbReference type="HOGENOM" id="CLU_2004300_0_0_1"/>
<protein>
    <submittedName>
        <fullName evidence="2">Uncharacterized protein</fullName>
    </submittedName>
</protein>
<evidence type="ECO:0000313" key="2">
    <source>
        <dbReference type="EMBL" id="KIJ90833.1"/>
    </source>
</evidence>
<feature type="region of interest" description="Disordered" evidence="1">
    <location>
        <begin position="75"/>
        <end position="97"/>
    </location>
</feature>
<feature type="region of interest" description="Disordered" evidence="1">
    <location>
        <begin position="19"/>
        <end position="59"/>
    </location>
</feature>
<dbReference type="Proteomes" id="UP000054477">
    <property type="component" value="Unassembled WGS sequence"/>
</dbReference>
<dbReference type="EMBL" id="KN839103">
    <property type="protein sequence ID" value="KIJ90833.1"/>
    <property type="molecule type" value="Genomic_DNA"/>
</dbReference>
<proteinExistence type="predicted"/>
<keyword evidence="3" id="KW-1185">Reference proteome</keyword>
<evidence type="ECO:0000256" key="1">
    <source>
        <dbReference type="SAM" id="MobiDB-lite"/>
    </source>
</evidence>
<reference evidence="2 3" key="1">
    <citation type="submission" date="2014-04" db="EMBL/GenBank/DDBJ databases">
        <authorList>
            <consortium name="DOE Joint Genome Institute"/>
            <person name="Kuo A."/>
            <person name="Kohler A."/>
            <person name="Nagy L.G."/>
            <person name="Floudas D."/>
            <person name="Copeland A."/>
            <person name="Barry K.W."/>
            <person name="Cichocki N."/>
            <person name="Veneault-Fourrey C."/>
            <person name="LaButti K."/>
            <person name="Lindquist E.A."/>
            <person name="Lipzen A."/>
            <person name="Lundell T."/>
            <person name="Morin E."/>
            <person name="Murat C."/>
            <person name="Sun H."/>
            <person name="Tunlid A."/>
            <person name="Henrissat B."/>
            <person name="Grigoriev I.V."/>
            <person name="Hibbett D.S."/>
            <person name="Martin F."/>
            <person name="Nordberg H.P."/>
            <person name="Cantor M.N."/>
            <person name="Hua S.X."/>
        </authorList>
    </citation>
    <scope>NUCLEOTIDE SEQUENCE [LARGE SCALE GENOMIC DNA]</scope>
    <source>
        <strain evidence="2 3">LaAM-08-1</strain>
    </source>
</reference>
<gene>
    <name evidence="2" type="ORF">K443DRAFT_516871</name>
</gene>